<proteinExistence type="predicted"/>
<name>A0AAE1W936_9LAMI</name>
<reference evidence="1" key="2">
    <citation type="journal article" date="2024" name="Plant">
        <title>Genomic evolution and insights into agronomic trait innovations of Sesamum species.</title>
        <authorList>
            <person name="Miao H."/>
            <person name="Wang L."/>
            <person name="Qu L."/>
            <person name="Liu H."/>
            <person name="Sun Y."/>
            <person name="Le M."/>
            <person name="Wang Q."/>
            <person name="Wei S."/>
            <person name="Zheng Y."/>
            <person name="Lin W."/>
            <person name="Duan Y."/>
            <person name="Cao H."/>
            <person name="Xiong S."/>
            <person name="Wang X."/>
            <person name="Wei L."/>
            <person name="Li C."/>
            <person name="Ma Q."/>
            <person name="Ju M."/>
            <person name="Zhao R."/>
            <person name="Li G."/>
            <person name="Mu C."/>
            <person name="Tian Q."/>
            <person name="Mei H."/>
            <person name="Zhang T."/>
            <person name="Gao T."/>
            <person name="Zhang H."/>
        </authorList>
    </citation>
    <scope>NUCLEOTIDE SEQUENCE</scope>
    <source>
        <strain evidence="1">K16</strain>
    </source>
</reference>
<evidence type="ECO:0000313" key="2">
    <source>
        <dbReference type="Proteomes" id="UP001289374"/>
    </source>
</evidence>
<dbReference type="Proteomes" id="UP001289374">
    <property type="component" value="Unassembled WGS sequence"/>
</dbReference>
<comment type="caution">
    <text evidence="1">The sequence shown here is derived from an EMBL/GenBank/DDBJ whole genome shotgun (WGS) entry which is preliminary data.</text>
</comment>
<keyword evidence="2" id="KW-1185">Reference proteome</keyword>
<organism evidence="1 2">
    <name type="scientific">Sesamum angolense</name>
    <dbReference type="NCBI Taxonomy" id="2727404"/>
    <lineage>
        <taxon>Eukaryota</taxon>
        <taxon>Viridiplantae</taxon>
        <taxon>Streptophyta</taxon>
        <taxon>Embryophyta</taxon>
        <taxon>Tracheophyta</taxon>
        <taxon>Spermatophyta</taxon>
        <taxon>Magnoliopsida</taxon>
        <taxon>eudicotyledons</taxon>
        <taxon>Gunneridae</taxon>
        <taxon>Pentapetalae</taxon>
        <taxon>asterids</taxon>
        <taxon>lamiids</taxon>
        <taxon>Lamiales</taxon>
        <taxon>Pedaliaceae</taxon>
        <taxon>Sesamum</taxon>
    </lineage>
</organism>
<protein>
    <recommendedName>
        <fullName evidence="3">Retrotransposon gag domain-containing protein</fullName>
    </recommendedName>
</protein>
<dbReference type="AlphaFoldDB" id="A0AAE1W936"/>
<evidence type="ECO:0000313" key="1">
    <source>
        <dbReference type="EMBL" id="KAK4389037.1"/>
    </source>
</evidence>
<dbReference type="EMBL" id="JACGWL010000013">
    <property type="protein sequence ID" value="KAK4389037.1"/>
    <property type="molecule type" value="Genomic_DNA"/>
</dbReference>
<evidence type="ECO:0008006" key="3">
    <source>
        <dbReference type="Google" id="ProtNLM"/>
    </source>
</evidence>
<sequence>MMMLGMSVLAMKPRLYYSSEHDVDDRLVFRKSIYTQELACSSTNVSLNGWRSLLLIYSFDVELPARMPDLKTFVFQRLWMEKVHLQEPQSITPTDQRAVISPGKSTLTTKNTGTYNSLNKMEFPYIDGEHARSLVRRCARYFQLIPISDDQKVPMDSMYMQGRAELWYQWYTEKREFQSWEELMISVLERFEDLDSEKVMTEFNKLHHESTVNVWRDFAGFSGEFFGRALE</sequence>
<gene>
    <name evidence="1" type="ORF">Sango_2240700</name>
</gene>
<accession>A0AAE1W936</accession>
<reference evidence="1" key="1">
    <citation type="submission" date="2020-06" db="EMBL/GenBank/DDBJ databases">
        <authorList>
            <person name="Li T."/>
            <person name="Hu X."/>
            <person name="Zhang T."/>
            <person name="Song X."/>
            <person name="Zhang H."/>
            <person name="Dai N."/>
            <person name="Sheng W."/>
            <person name="Hou X."/>
            <person name="Wei L."/>
        </authorList>
    </citation>
    <scope>NUCLEOTIDE SEQUENCE</scope>
    <source>
        <strain evidence="1">K16</strain>
        <tissue evidence="1">Leaf</tissue>
    </source>
</reference>